<evidence type="ECO:0000256" key="2">
    <source>
        <dbReference type="ARBA" id="ARBA00004613"/>
    </source>
</evidence>
<dbReference type="EMBL" id="JASNQZ010000012">
    <property type="protein sequence ID" value="KAL0948860.1"/>
    <property type="molecule type" value="Genomic_DNA"/>
</dbReference>
<keyword evidence="10" id="KW-0325">Glycoprotein</keyword>
<name>A0ABR3IZQ5_9AGAR</name>
<keyword evidence="9" id="KW-1015">Disulfide bond</keyword>
<keyword evidence="7" id="KW-0186">Copper</keyword>
<evidence type="ECO:0000256" key="4">
    <source>
        <dbReference type="ARBA" id="ARBA00022723"/>
    </source>
</evidence>
<evidence type="ECO:0000313" key="13">
    <source>
        <dbReference type="Proteomes" id="UP001556367"/>
    </source>
</evidence>
<sequence>MYMTGYRCKISNSKSTRTLAKPKPPVWCANNSTACVSGAKQMIFWHQLSGNNVEVSGYDSMGHTKSPGYNSKMGFANGAQNDIFN</sequence>
<dbReference type="Proteomes" id="UP001556367">
    <property type="component" value="Unassembled WGS sequence"/>
</dbReference>
<evidence type="ECO:0000256" key="6">
    <source>
        <dbReference type="ARBA" id="ARBA00023002"/>
    </source>
</evidence>
<accession>A0ABR3IZQ5</accession>
<keyword evidence="6" id="KW-0560">Oxidoreductase</keyword>
<comment type="similarity">
    <text evidence="11">Belongs to the polysaccharide monooxygenase AA14 family.</text>
</comment>
<evidence type="ECO:0000256" key="8">
    <source>
        <dbReference type="ARBA" id="ARBA00023033"/>
    </source>
</evidence>
<comment type="cofactor">
    <cofactor evidence="1">
        <name>Cu(2+)</name>
        <dbReference type="ChEBI" id="CHEBI:29036"/>
    </cofactor>
</comment>
<reference evidence="13" key="1">
    <citation type="submission" date="2024-06" db="EMBL/GenBank/DDBJ databases">
        <title>Multi-omics analyses provide insights into the biosynthesis of the anticancer antibiotic pleurotin in Hohenbuehelia grisea.</title>
        <authorList>
            <person name="Weaver J.A."/>
            <person name="Alberti F."/>
        </authorList>
    </citation>
    <scope>NUCLEOTIDE SEQUENCE [LARGE SCALE GENOMIC DNA]</scope>
    <source>
        <strain evidence="13">T-177</strain>
    </source>
</reference>
<organism evidence="12 13">
    <name type="scientific">Hohenbuehelia grisea</name>
    <dbReference type="NCBI Taxonomy" id="104357"/>
    <lineage>
        <taxon>Eukaryota</taxon>
        <taxon>Fungi</taxon>
        <taxon>Dikarya</taxon>
        <taxon>Basidiomycota</taxon>
        <taxon>Agaricomycotina</taxon>
        <taxon>Agaricomycetes</taxon>
        <taxon>Agaricomycetidae</taxon>
        <taxon>Agaricales</taxon>
        <taxon>Pleurotineae</taxon>
        <taxon>Pleurotaceae</taxon>
        <taxon>Hohenbuehelia</taxon>
    </lineage>
</organism>
<evidence type="ECO:0000313" key="12">
    <source>
        <dbReference type="EMBL" id="KAL0948860.1"/>
    </source>
</evidence>
<evidence type="ECO:0000256" key="9">
    <source>
        <dbReference type="ARBA" id="ARBA00023157"/>
    </source>
</evidence>
<evidence type="ECO:0000256" key="11">
    <source>
        <dbReference type="ARBA" id="ARBA00046340"/>
    </source>
</evidence>
<dbReference type="Pfam" id="PF22810">
    <property type="entry name" value="LPMO_AA14"/>
    <property type="match status" value="1"/>
</dbReference>
<comment type="subcellular location">
    <subcellularLocation>
        <location evidence="2">Secreted</location>
    </subcellularLocation>
</comment>
<keyword evidence="8" id="KW-0503">Monooxygenase</keyword>
<keyword evidence="5" id="KW-0732">Signal</keyword>
<evidence type="ECO:0000256" key="10">
    <source>
        <dbReference type="ARBA" id="ARBA00023180"/>
    </source>
</evidence>
<protein>
    <submittedName>
        <fullName evidence="12">Uncharacterized protein</fullName>
    </submittedName>
</protein>
<comment type="caution">
    <text evidence="12">The sequence shown here is derived from an EMBL/GenBank/DDBJ whole genome shotgun (WGS) entry which is preliminary data.</text>
</comment>
<evidence type="ECO:0000256" key="5">
    <source>
        <dbReference type="ARBA" id="ARBA00022729"/>
    </source>
</evidence>
<proteinExistence type="inferred from homology"/>
<gene>
    <name evidence="12" type="ORF">HGRIS_008980</name>
</gene>
<keyword evidence="13" id="KW-1185">Reference proteome</keyword>
<evidence type="ECO:0000256" key="3">
    <source>
        <dbReference type="ARBA" id="ARBA00022525"/>
    </source>
</evidence>
<keyword evidence="4" id="KW-0479">Metal-binding</keyword>
<keyword evidence="3" id="KW-0964">Secreted</keyword>
<dbReference type="InterPro" id="IPR054497">
    <property type="entry name" value="LPMO_AA14"/>
</dbReference>
<evidence type="ECO:0000256" key="7">
    <source>
        <dbReference type="ARBA" id="ARBA00023008"/>
    </source>
</evidence>
<evidence type="ECO:0000256" key="1">
    <source>
        <dbReference type="ARBA" id="ARBA00001973"/>
    </source>
</evidence>